<reference evidence="2 3" key="1">
    <citation type="submission" date="2019-03" db="EMBL/GenBank/DDBJ databases">
        <title>Deep-cultivation of Planctomycetes and their phenomic and genomic characterization uncovers novel biology.</title>
        <authorList>
            <person name="Wiegand S."/>
            <person name="Jogler M."/>
            <person name="Boedeker C."/>
            <person name="Pinto D."/>
            <person name="Vollmers J."/>
            <person name="Rivas-Marin E."/>
            <person name="Kohn T."/>
            <person name="Peeters S.H."/>
            <person name="Heuer A."/>
            <person name="Rast P."/>
            <person name="Oberbeckmann S."/>
            <person name="Bunk B."/>
            <person name="Jeske O."/>
            <person name="Meyerdierks A."/>
            <person name="Storesund J.E."/>
            <person name="Kallscheuer N."/>
            <person name="Luecker S."/>
            <person name="Lage O.M."/>
            <person name="Pohl T."/>
            <person name="Merkel B.J."/>
            <person name="Hornburger P."/>
            <person name="Mueller R.-W."/>
            <person name="Bruemmer F."/>
            <person name="Labrenz M."/>
            <person name="Spormann A.M."/>
            <person name="Op den Camp H."/>
            <person name="Overmann J."/>
            <person name="Amann R."/>
            <person name="Jetten M.S.M."/>
            <person name="Mascher T."/>
            <person name="Medema M.H."/>
            <person name="Devos D.P."/>
            <person name="Kaster A.-K."/>
            <person name="Ovreas L."/>
            <person name="Rohde M."/>
            <person name="Galperin M.Y."/>
            <person name="Jogler C."/>
        </authorList>
    </citation>
    <scope>NUCLEOTIDE SEQUENCE [LARGE SCALE GENOMIC DNA]</scope>
    <source>
        <strain evidence="2 3">V202</strain>
    </source>
</reference>
<dbReference type="AlphaFoldDB" id="A0A517WQ06"/>
<evidence type="ECO:0000313" key="3">
    <source>
        <dbReference type="Proteomes" id="UP000318384"/>
    </source>
</evidence>
<dbReference type="GO" id="GO:0006307">
    <property type="term" value="P:DNA alkylation repair"/>
    <property type="evidence" value="ECO:0007669"/>
    <property type="project" value="InterPro"/>
</dbReference>
<sequence length="173" mass="20178">MNEPELYFRENFLENPNELLDFFREGVDWDERMKARKTASFGISYDYSGITYSQKEMLPELVPICERIQQEIGFLPNNCLMNYYPDGHSTMGFHSDSTDELMEDTGVVIVSLGSSRYISFRSKLDSKIKFKYLLNSGGLLYMQNEIQAQWMHAIPKDPAASERISLTFRWIIK</sequence>
<evidence type="ECO:0000259" key="1">
    <source>
        <dbReference type="PROSITE" id="PS51471"/>
    </source>
</evidence>
<dbReference type="PROSITE" id="PS51471">
    <property type="entry name" value="FE2OG_OXY"/>
    <property type="match status" value="1"/>
</dbReference>
<gene>
    <name evidence="2" type="ORF">V202x_07010</name>
</gene>
<accession>A0A517WQ06</accession>
<dbReference type="InterPro" id="IPR027450">
    <property type="entry name" value="AlkB-like"/>
</dbReference>
<keyword evidence="3" id="KW-1185">Reference proteome</keyword>
<name>A0A517WQ06_9PLAN</name>
<organism evidence="2 3">
    <name type="scientific">Gimesia aquarii</name>
    <dbReference type="NCBI Taxonomy" id="2527964"/>
    <lineage>
        <taxon>Bacteria</taxon>
        <taxon>Pseudomonadati</taxon>
        <taxon>Planctomycetota</taxon>
        <taxon>Planctomycetia</taxon>
        <taxon>Planctomycetales</taxon>
        <taxon>Planctomycetaceae</taxon>
        <taxon>Gimesia</taxon>
    </lineage>
</organism>
<dbReference type="Pfam" id="PF13532">
    <property type="entry name" value="2OG-FeII_Oxy_2"/>
    <property type="match status" value="1"/>
</dbReference>
<protein>
    <submittedName>
        <fullName evidence="2">2OG-Fe(II) oxygenase superfamily protein</fullName>
    </submittedName>
</protein>
<dbReference type="EMBL" id="CP037422">
    <property type="protein sequence ID" value="QDU07349.1"/>
    <property type="molecule type" value="Genomic_DNA"/>
</dbReference>
<proteinExistence type="predicted"/>
<dbReference type="Proteomes" id="UP000318384">
    <property type="component" value="Chromosome"/>
</dbReference>
<dbReference type="SUPFAM" id="SSF51197">
    <property type="entry name" value="Clavaminate synthase-like"/>
    <property type="match status" value="1"/>
</dbReference>
<dbReference type="InterPro" id="IPR005123">
    <property type="entry name" value="Oxoglu/Fe-dep_dioxygenase_dom"/>
</dbReference>
<dbReference type="InterPro" id="IPR037151">
    <property type="entry name" value="AlkB-like_sf"/>
</dbReference>
<dbReference type="PANTHER" id="PTHR31212:SF4">
    <property type="entry name" value="ALPHA-KETOGLUTARATE-DEPENDENT DIOXYGENASE ALKB HOMOLOG 3"/>
    <property type="match status" value="1"/>
</dbReference>
<feature type="domain" description="Fe2OG dioxygenase" evidence="1">
    <location>
        <begin position="75"/>
        <end position="172"/>
    </location>
</feature>
<dbReference type="Gene3D" id="2.60.120.590">
    <property type="entry name" value="Alpha-ketoglutarate-dependent dioxygenase AlkB-like"/>
    <property type="match status" value="1"/>
</dbReference>
<dbReference type="RefSeq" id="WP_145171220.1">
    <property type="nucleotide sequence ID" value="NZ_CP037422.1"/>
</dbReference>
<dbReference type="GO" id="GO:0051213">
    <property type="term" value="F:dioxygenase activity"/>
    <property type="evidence" value="ECO:0007669"/>
    <property type="project" value="InterPro"/>
</dbReference>
<dbReference type="PANTHER" id="PTHR31212">
    <property type="entry name" value="ALPHA-KETOGLUTARATE-DEPENDENT DIOXYGENASE ALKB HOMOLOG 3"/>
    <property type="match status" value="1"/>
</dbReference>
<dbReference type="OrthoDB" id="9796932at2"/>
<evidence type="ECO:0000313" key="2">
    <source>
        <dbReference type="EMBL" id="QDU07349.1"/>
    </source>
</evidence>
<dbReference type="InterPro" id="IPR032854">
    <property type="entry name" value="ALKBH3"/>
</dbReference>